<evidence type="ECO:0000256" key="2">
    <source>
        <dbReference type="ARBA" id="ARBA00022737"/>
    </source>
</evidence>
<feature type="repeat" description="WD" evidence="3">
    <location>
        <begin position="189"/>
        <end position="230"/>
    </location>
</feature>
<dbReference type="Pfam" id="PF00400">
    <property type="entry name" value="WD40"/>
    <property type="match status" value="5"/>
</dbReference>
<dbReference type="InterPro" id="IPR019775">
    <property type="entry name" value="WD40_repeat_CS"/>
</dbReference>
<dbReference type="PROSITE" id="PS00678">
    <property type="entry name" value="WD_REPEATS_1"/>
    <property type="match status" value="3"/>
</dbReference>
<evidence type="ECO:0000256" key="1">
    <source>
        <dbReference type="ARBA" id="ARBA00022574"/>
    </source>
</evidence>
<sequence>MSIKHLQYARLSIKHLQYARLSIKHLQYARLSIKHLSGLCKLWNIPNCDLVRTLQGHNCNVGAIVWHPHAMESESARVCALASCAVDGSVKLWNMESSDPLADVEGHAPHRVSRIAFHPSGRFLGTCCFDSSWRLWDLEQGEEVLHQEGHAKPVYCMAFQTDGSVCATGGLDAFGRVWDLRTGRCIMFMEGHLKSIYGIDFSPDGYHIATGSEDNTCKIWDLRRRTCVYTIPAHMNLVSEVKYQRAGGQFIVTSSYDNSAKENFRESANTYITPDLQSTNEDTTDALVHVPTDAGVDTVWSNKTWQPLRTLSGHDGKVMCVDIAPDSQFIATASYDRTFKLWAPE</sequence>
<dbReference type="InterPro" id="IPR015943">
    <property type="entry name" value="WD40/YVTN_repeat-like_dom_sf"/>
</dbReference>
<dbReference type="FunFam" id="2.130.10.10:FF:001211">
    <property type="entry name" value="CBN-PRP-4 protein"/>
    <property type="match status" value="1"/>
</dbReference>
<gene>
    <name evidence="4" type="ORF">TMSB3V08_LOCUS6195</name>
</gene>
<dbReference type="PRINTS" id="PR00320">
    <property type="entry name" value="GPROTEINBRPT"/>
</dbReference>
<dbReference type="GO" id="GO:0030621">
    <property type="term" value="F:U4 snRNA binding"/>
    <property type="evidence" value="ECO:0007669"/>
    <property type="project" value="TreeGrafter"/>
</dbReference>
<protein>
    <submittedName>
        <fullName evidence="4">Uncharacterized protein</fullName>
    </submittedName>
</protein>
<dbReference type="EMBL" id="OB794068">
    <property type="protein sequence ID" value="CAD7429417.1"/>
    <property type="molecule type" value="Genomic_DNA"/>
</dbReference>
<dbReference type="GO" id="GO:0000398">
    <property type="term" value="P:mRNA splicing, via spliceosome"/>
    <property type="evidence" value="ECO:0007669"/>
    <property type="project" value="TreeGrafter"/>
</dbReference>
<dbReference type="PROSITE" id="PS50082">
    <property type="entry name" value="WD_REPEATS_2"/>
    <property type="match status" value="5"/>
</dbReference>
<dbReference type="InterPro" id="IPR020472">
    <property type="entry name" value="WD40_PAC1"/>
</dbReference>
<dbReference type="PROSITE" id="PS50294">
    <property type="entry name" value="WD_REPEATS_REGION"/>
    <property type="match status" value="3"/>
</dbReference>
<dbReference type="InterPro" id="IPR001680">
    <property type="entry name" value="WD40_rpt"/>
</dbReference>
<feature type="repeat" description="WD" evidence="3">
    <location>
        <begin position="147"/>
        <end position="188"/>
    </location>
</feature>
<dbReference type="AlphaFoldDB" id="A0A7R9HP13"/>
<name>A0A7R9HP13_9NEOP</name>
<dbReference type="PANTHER" id="PTHR19846:SF0">
    <property type="entry name" value="PRE-MRNA PROCESSING FACTOR 4"/>
    <property type="match status" value="1"/>
</dbReference>
<dbReference type="GO" id="GO:0046540">
    <property type="term" value="C:U4/U6 x U5 tri-snRNP complex"/>
    <property type="evidence" value="ECO:0007669"/>
    <property type="project" value="TreeGrafter"/>
</dbReference>
<proteinExistence type="predicted"/>
<dbReference type="GO" id="GO:0017070">
    <property type="term" value="F:U6 snRNA binding"/>
    <property type="evidence" value="ECO:0007669"/>
    <property type="project" value="TreeGrafter"/>
</dbReference>
<dbReference type="SMART" id="SM00320">
    <property type="entry name" value="WD40"/>
    <property type="match status" value="6"/>
</dbReference>
<dbReference type="SUPFAM" id="SSF50978">
    <property type="entry name" value="WD40 repeat-like"/>
    <property type="match status" value="1"/>
</dbReference>
<keyword evidence="2" id="KW-0677">Repeat</keyword>
<dbReference type="Gene3D" id="2.130.10.10">
    <property type="entry name" value="YVTN repeat-like/Quinoprotein amine dehydrogenase"/>
    <property type="match status" value="2"/>
</dbReference>
<evidence type="ECO:0000313" key="4">
    <source>
        <dbReference type="EMBL" id="CAD7429417.1"/>
    </source>
</evidence>
<reference evidence="4" key="1">
    <citation type="submission" date="2020-11" db="EMBL/GenBank/DDBJ databases">
        <authorList>
            <person name="Tran Van P."/>
        </authorList>
    </citation>
    <scope>NUCLEOTIDE SEQUENCE</scope>
</reference>
<feature type="repeat" description="WD" evidence="3">
    <location>
        <begin position="311"/>
        <end position="345"/>
    </location>
</feature>
<dbReference type="CDD" id="cd00200">
    <property type="entry name" value="WD40"/>
    <property type="match status" value="1"/>
</dbReference>
<organism evidence="4">
    <name type="scientific">Timema monikensis</name>
    <dbReference type="NCBI Taxonomy" id="170555"/>
    <lineage>
        <taxon>Eukaryota</taxon>
        <taxon>Metazoa</taxon>
        <taxon>Ecdysozoa</taxon>
        <taxon>Arthropoda</taxon>
        <taxon>Hexapoda</taxon>
        <taxon>Insecta</taxon>
        <taxon>Pterygota</taxon>
        <taxon>Neoptera</taxon>
        <taxon>Polyneoptera</taxon>
        <taxon>Phasmatodea</taxon>
        <taxon>Timematodea</taxon>
        <taxon>Timematoidea</taxon>
        <taxon>Timematidae</taxon>
        <taxon>Timema</taxon>
    </lineage>
</organism>
<accession>A0A7R9HP13</accession>
<keyword evidence="1 3" id="KW-0853">WD repeat</keyword>
<dbReference type="PANTHER" id="PTHR19846">
    <property type="entry name" value="WD40 REPEAT PROTEIN"/>
    <property type="match status" value="1"/>
</dbReference>
<evidence type="ECO:0000256" key="3">
    <source>
        <dbReference type="PROSITE-ProRule" id="PRU00221"/>
    </source>
</evidence>
<feature type="repeat" description="WD" evidence="3">
    <location>
        <begin position="54"/>
        <end position="103"/>
    </location>
</feature>
<feature type="repeat" description="WD" evidence="3">
    <location>
        <begin position="112"/>
        <end position="146"/>
    </location>
</feature>
<dbReference type="InterPro" id="IPR036322">
    <property type="entry name" value="WD40_repeat_dom_sf"/>
</dbReference>